<organism evidence="4 5">
    <name type="scientific">Remersonia thermophila</name>
    <dbReference type="NCBI Taxonomy" id="72144"/>
    <lineage>
        <taxon>Eukaryota</taxon>
        <taxon>Fungi</taxon>
        <taxon>Dikarya</taxon>
        <taxon>Ascomycota</taxon>
        <taxon>Pezizomycotina</taxon>
        <taxon>Sordariomycetes</taxon>
        <taxon>Sordariomycetidae</taxon>
        <taxon>Sordariales</taxon>
        <taxon>Sordariales incertae sedis</taxon>
        <taxon>Remersonia</taxon>
    </lineage>
</organism>
<protein>
    <submittedName>
        <fullName evidence="4">Uncharacterized protein</fullName>
    </submittedName>
</protein>
<feature type="signal peptide" evidence="3">
    <location>
        <begin position="1"/>
        <end position="31"/>
    </location>
</feature>
<dbReference type="EMBL" id="JAZGUE010000002">
    <property type="protein sequence ID" value="KAL2270620.1"/>
    <property type="molecule type" value="Genomic_DNA"/>
</dbReference>
<keyword evidence="2" id="KW-0472">Membrane</keyword>
<keyword evidence="2" id="KW-1133">Transmembrane helix</keyword>
<keyword evidence="2" id="KW-0812">Transmembrane</keyword>
<feature type="compositionally biased region" description="Polar residues" evidence="1">
    <location>
        <begin position="203"/>
        <end position="213"/>
    </location>
</feature>
<feature type="chain" id="PRO_5046421348" evidence="3">
    <location>
        <begin position="32"/>
        <end position="421"/>
    </location>
</feature>
<dbReference type="Proteomes" id="UP001600064">
    <property type="component" value="Unassembled WGS sequence"/>
</dbReference>
<sequence length="421" mass="44204">MAAPGNRLFHVALAVLPAAVFFIEAVVPAKAQLIQCYKFDGTVAHNSTICPGSNACCGPTATCLSNRLCTADSDPFSKAKPVRGPCAIKGWDESCAQICMYEELDKYPRVKTCADGSLCCDDDPNCCNRGQGVFLDTNGQRVSTRVTGELTRYPPTAGGRSRYTILPSGASPSPSPSTDDNGQTHTTTSVSRPTTTHDGDATSGESVLTATTPSDRDGASTSSGAAAAKPTRDPDADSSSDPATDRDSESKTDGATDSSSRSASSQSADSPESSSGSDRSLPLKLGLGLGIPLGLLVLSAILFIVFRLGRQAGRGQLAELASAFPPSSTAPSEYQSTTTITNDSPAMYQPMAAVASYPSVAGQPEPQNQHMRPVEIDGHMAVEIMQHEPRPKIHYDVVELGGQTAVEIMTHPPRTQPPQYY</sequence>
<dbReference type="GeneID" id="98123759"/>
<evidence type="ECO:0000313" key="5">
    <source>
        <dbReference type="Proteomes" id="UP001600064"/>
    </source>
</evidence>
<feature type="region of interest" description="Disordered" evidence="1">
    <location>
        <begin position="150"/>
        <end position="280"/>
    </location>
</feature>
<gene>
    <name evidence="4" type="ORF">VTJ83DRAFT_2804</name>
</gene>
<feature type="compositionally biased region" description="Low complexity" evidence="1">
    <location>
        <begin position="184"/>
        <end position="194"/>
    </location>
</feature>
<evidence type="ECO:0000256" key="1">
    <source>
        <dbReference type="SAM" id="MobiDB-lite"/>
    </source>
</evidence>
<dbReference type="RefSeq" id="XP_070869344.1">
    <property type="nucleotide sequence ID" value="XM_071009115.1"/>
</dbReference>
<feature type="transmembrane region" description="Helical" evidence="2">
    <location>
        <begin position="285"/>
        <end position="306"/>
    </location>
</feature>
<comment type="caution">
    <text evidence="4">The sequence shown here is derived from an EMBL/GenBank/DDBJ whole genome shotgun (WGS) entry which is preliminary data.</text>
</comment>
<reference evidence="4 5" key="1">
    <citation type="journal article" date="2024" name="Commun. Biol.">
        <title>Comparative genomic analysis of thermophilic fungi reveals convergent evolutionary adaptations and gene losses.</title>
        <authorList>
            <person name="Steindorff A.S."/>
            <person name="Aguilar-Pontes M.V."/>
            <person name="Robinson A.J."/>
            <person name="Andreopoulos B."/>
            <person name="LaButti K."/>
            <person name="Kuo A."/>
            <person name="Mondo S."/>
            <person name="Riley R."/>
            <person name="Otillar R."/>
            <person name="Haridas S."/>
            <person name="Lipzen A."/>
            <person name="Grimwood J."/>
            <person name="Schmutz J."/>
            <person name="Clum A."/>
            <person name="Reid I.D."/>
            <person name="Moisan M.C."/>
            <person name="Butler G."/>
            <person name="Nguyen T.T.M."/>
            <person name="Dewar K."/>
            <person name="Conant G."/>
            <person name="Drula E."/>
            <person name="Henrissat B."/>
            <person name="Hansel C."/>
            <person name="Singer S."/>
            <person name="Hutchinson M.I."/>
            <person name="de Vries R.P."/>
            <person name="Natvig D.O."/>
            <person name="Powell A.J."/>
            <person name="Tsang A."/>
            <person name="Grigoriev I.V."/>
        </authorList>
    </citation>
    <scope>NUCLEOTIDE SEQUENCE [LARGE SCALE GENOMIC DNA]</scope>
    <source>
        <strain evidence="4 5">ATCC 22073</strain>
    </source>
</reference>
<keyword evidence="5" id="KW-1185">Reference proteome</keyword>
<proteinExistence type="predicted"/>
<name>A0ABR4DJR4_9PEZI</name>
<evidence type="ECO:0000256" key="3">
    <source>
        <dbReference type="SAM" id="SignalP"/>
    </source>
</evidence>
<evidence type="ECO:0000313" key="4">
    <source>
        <dbReference type="EMBL" id="KAL2270620.1"/>
    </source>
</evidence>
<feature type="compositionally biased region" description="Basic and acidic residues" evidence="1">
    <location>
        <begin position="243"/>
        <end position="254"/>
    </location>
</feature>
<feature type="compositionally biased region" description="Low complexity" evidence="1">
    <location>
        <begin position="219"/>
        <end position="228"/>
    </location>
</feature>
<evidence type="ECO:0000256" key="2">
    <source>
        <dbReference type="SAM" id="Phobius"/>
    </source>
</evidence>
<feature type="compositionally biased region" description="Low complexity" evidence="1">
    <location>
        <begin position="258"/>
        <end position="280"/>
    </location>
</feature>
<keyword evidence="3" id="KW-0732">Signal</keyword>
<accession>A0ABR4DJR4</accession>